<dbReference type="Proteomes" id="UP000321514">
    <property type="component" value="Unassembled WGS sequence"/>
</dbReference>
<keyword evidence="3" id="KW-1185">Reference proteome</keyword>
<reference evidence="2 3" key="1">
    <citation type="submission" date="2016-10" db="EMBL/GenBank/DDBJ databases">
        <authorList>
            <person name="Varghese N."/>
            <person name="Submissions S."/>
        </authorList>
    </citation>
    <scope>NUCLEOTIDE SEQUENCE [LARGE SCALE GENOMIC DNA]</scope>
    <source>
        <strain evidence="2 3">DSM 16525</strain>
    </source>
</reference>
<evidence type="ECO:0000313" key="4">
    <source>
        <dbReference type="Proteomes" id="UP000321514"/>
    </source>
</evidence>
<name>A0A511TCT8_MYXFU</name>
<evidence type="ECO:0000313" key="2">
    <source>
        <dbReference type="EMBL" id="SEU39009.1"/>
    </source>
</evidence>
<dbReference type="EMBL" id="FOIB01000013">
    <property type="protein sequence ID" value="SEU39009.1"/>
    <property type="molecule type" value="Genomic_DNA"/>
</dbReference>
<organism evidence="1 4">
    <name type="scientific">Myxococcus fulvus</name>
    <dbReference type="NCBI Taxonomy" id="33"/>
    <lineage>
        <taxon>Bacteria</taxon>
        <taxon>Pseudomonadati</taxon>
        <taxon>Myxococcota</taxon>
        <taxon>Myxococcia</taxon>
        <taxon>Myxococcales</taxon>
        <taxon>Cystobacterineae</taxon>
        <taxon>Myxococcaceae</taxon>
        <taxon>Myxococcus</taxon>
    </lineage>
</organism>
<reference evidence="1 4" key="2">
    <citation type="submission" date="2019-07" db="EMBL/GenBank/DDBJ databases">
        <title>Whole genome shotgun sequence of Myxococcus fulvus NBRC 100333.</title>
        <authorList>
            <person name="Hosoyama A."/>
            <person name="Uohara A."/>
            <person name="Ohji S."/>
            <person name="Ichikawa N."/>
        </authorList>
    </citation>
    <scope>NUCLEOTIDE SEQUENCE [LARGE SCALE GENOMIC DNA]</scope>
    <source>
        <strain evidence="1 4">NBRC 100333</strain>
    </source>
</reference>
<protein>
    <submittedName>
        <fullName evidence="1">Uncharacterized protein</fullName>
    </submittedName>
</protein>
<accession>A0A511TCT8</accession>
<dbReference type="AlphaFoldDB" id="A0A511TCT8"/>
<dbReference type="Proteomes" id="UP000183760">
    <property type="component" value="Unassembled WGS sequence"/>
</dbReference>
<proteinExistence type="predicted"/>
<dbReference type="EMBL" id="BJXR01000052">
    <property type="protein sequence ID" value="GEN11984.1"/>
    <property type="molecule type" value="Genomic_DNA"/>
</dbReference>
<gene>
    <name evidence="1" type="ORF">MFU01_70210</name>
    <name evidence="2" type="ORF">SAMN05443572_113276</name>
</gene>
<comment type="caution">
    <text evidence="1">The sequence shown here is derived from an EMBL/GenBank/DDBJ whole genome shotgun (WGS) entry which is preliminary data.</text>
</comment>
<sequence>MLGSLTLNGRFDLNYERLGYNDQPFQKGAANALRSYHHFLFLTRQSTEDPVTLTLEMLSLQFWEVGYRISGENWPVRLSAKVGKVLVPFGAEPLFHHSYGGLAGFDQKVLPPVFAREGLTANVQRREGPFLLSADVYVIAGYQLRRADAVLNLQSDFAPLEETRLGVGTRLGGSWGPLSLWYSAYYNPLGYGRRLFLQALDVASWRPRGVPVLERFSLGAGLLRADVSGGEAEGYGGPGADYYHFASYLQLRFHPTDWLYLQYRQGLRTFGNQRGRILDTTALTREDASAHNVGAVARWKGLSVGLFQFWNLEKVDEVPDDFTRLVVAYEF</sequence>
<evidence type="ECO:0000313" key="3">
    <source>
        <dbReference type="Proteomes" id="UP000183760"/>
    </source>
</evidence>
<evidence type="ECO:0000313" key="1">
    <source>
        <dbReference type="EMBL" id="GEN11984.1"/>
    </source>
</evidence>